<dbReference type="InterPro" id="IPR001452">
    <property type="entry name" value="SH3_domain"/>
</dbReference>
<dbReference type="GO" id="GO:0005654">
    <property type="term" value="C:nucleoplasm"/>
    <property type="evidence" value="ECO:0007669"/>
    <property type="project" value="TreeGrafter"/>
</dbReference>
<name>A0A6A6EJK3_9PEZI</name>
<proteinExistence type="predicted"/>
<dbReference type="EMBL" id="ML994616">
    <property type="protein sequence ID" value="KAF2191844.1"/>
    <property type="molecule type" value="Genomic_DNA"/>
</dbReference>
<dbReference type="InterPro" id="IPR036028">
    <property type="entry name" value="SH3-like_dom_sf"/>
</dbReference>
<dbReference type="PROSITE" id="PS50002">
    <property type="entry name" value="SH3"/>
    <property type="match status" value="1"/>
</dbReference>
<gene>
    <name evidence="4" type="ORF">K469DRAFT_718896</name>
</gene>
<dbReference type="PANTHER" id="PTHR14206">
    <property type="entry name" value="BRAIN-SPECIFIC ANGIOGENESIS INHIBITOR 1-ASSOCIATED PROTEIN 2"/>
    <property type="match status" value="1"/>
</dbReference>
<dbReference type="Gene3D" id="2.30.30.40">
    <property type="entry name" value="SH3 Domains"/>
    <property type="match status" value="1"/>
</dbReference>
<evidence type="ECO:0000313" key="4">
    <source>
        <dbReference type="EMBL" id="KAF2191844.1"/>
    </source>
</evidence>
<dbReference type="OrthoDB" id="5595608at2759"/>
<dbReference type="PANTHER" id="PTHR14206:SF7">
    <property type="entry name" value="INSULIN RECEPTOR SUBSTRATE 53 KDA, ISOFORM A"/>
    <property type="match status" value="1"/>
</dbReference>
<dbReference type="SUPFAM" id="SSF50044">
    <property type="entry name" value="SH3-domain"/>
    <property type="match status" value="1"/>
</dbReference>
<keyword evidence="1 2" id="KW-0728">SH3 domain</keyword>
<evidence type="ECO:0000256" key="2">
    <source>
        <dbReference type="PROSITE-ProRule" id="PRU00192"/>
    </source>
</evidence>
<dbReference type="GO" id="GO:0051764">
    <property type="term" value="P:actin crosslink formation"/>
    <property type="evidence" value="ECO:0007669"/>
    <property type="project" value="TreeGrafter"/>
</dbReference>
<dbReference type="AlphaFoldDB" id="A0A6A6EJK3"/>
<evidence type="ECO:0000259" key="3">
    <source>
        <dbReference type="PROSITE" id="PS50002"/>
    </source>
</evidence>
<reference evidence="4" key="1">
    <citation type="journal article" date="2020" name="Stud. Mycol.">
        <title>101 Dothideomycetes genomes: a test case for predicting lifestyles and emergence of pathogens.</title>
        <authorList>
            <person name="Haridas S."/>
            <person name="Albert R."/>
            <person name="Binder M."/>
            <person name="Bloem J."/>
            <person name="Labutti K."/>
            <person name="Salamov A."/>
            <person name="Andreopoulos B."/>
            <person name="Baker S."/>
            <person name="Barry K."/>
            <person name="Bills G."/>
            <person name="Bluhm B."/>
            <person name="Cannon C."/>
            <person name="Castanera R."/>
            <person name="Culley D."/>
            <person name="Daum C."/>
            <person name="Ezra D."/>
            <person name="Gonzalez J."/>
            <person name="Henrissat B."/>
            <person name="Kuo A."/>
            <person name="Liang C."/>
            <person name="Lipzen A."/>
            <person name="Lutzoni F."/>
            <person name="Magnuson J."/>
            <person name="Mondo S."/>
            <person name="Nolan M."/>
            <person name="Ohm R."/>
            <person name="Pangilinan J."/>
            <person name="Park H.-J."/>
            <person name="Ramirez L."/>
            <person name="Alfaro M."/>
            <person name="Sun H."/>
            <person name="Tritt A."/>
            <person name="Yoshinaga Y."/>
            <person name="Zwiers L.-H."/>
            <person name="Turgeon B."/>
            <person name="Goodwin S."/>
            <person name="Spatafora J."/>
            <person name="Crous P."/>
            <person name="Grigoriev I."/>
        </authorList>
    </citation>
    <scope>NUCLEOTIDE SEQUENCE</scope>
    <source>
        <strain evidence="4">CBS 207.26</strain>
    </source>
</reference>
<dbReference type="SMART" id="SM00326">
    <property type="entry name" value="SH3"/>
    <property type="match status" value="1"/>
</dbReference>
<dbReference type="Proteomes" id="UP000800200">
    <property type="component" value="Unassembled WGS sequence"/>
</dbReference>
<dbReference type="GO" id="GO:0005829">
    <property type="term" value="C:cytosol"/>
    <property type="evidence" value="ECO:0007669"/>
    <property type="project" value="TreeGrafter"/>
</dbReference>
<evidence type="ECO:0000256" key="1">
    <source>
        <dbReference type="ARBA" id="ARBA00022443"/>
    </source>
</evidence>
<accession>A0A6A6EJK3</accession>
<dbReference type="GO" id="GO:0030838">
    <property type="term" value="P:positive regulation of actin filament polymerization"/>
    <property type="evidence" value="ECO:0007669"/>
    <property type="project" value="TreeGrafter"/>
</dbReference>
<dbReference type="GO" id="GO:0051017">
    <property type="term" value="P:actin filament bundle assembly"/>
    <property type="evidence" value="ECO:0007669"/>
    <property type="project" value="TreeGrafter"/>
</dbReference>
<protein>
    <submittedName>
        <fullName evidence="4">SH3-domain-containing protein</fullName>
    </submittedName>
</protein>
<dbReference type="CDD" id="cd00174">
    <property type="entry name" value="SH3"/>
    <property type="match status" value="1"/>
</dbReference>
<dbReference type="InterPro" id="IPR027681">
    <property type="entry name" value="IRSp53/IRTKS/Pinkbar"/>
</dbReference>
<organism evidence="4 5">
    <name type="scientific">Zopfia rhizophila CBS 207.26</name>
    <dbReference type="NCBI Taxonomy" id="1314779"/>
    <lineage>
        <taxon>Eukaryota</taxon>
        <taxon>Fungi</taxon>
        <taxon>Dikarya</taxon>
        <taxon>Ascomycota</taxon>
        <taxon>Pezizomycotina</taxon>
        <taxon>Dothideomycetes</taxon>
        <taxon>Dothideomycetes incertae sedis</taxon>
        <taxon>Zopfiaceae</taxon>
        <taxon>Zopfia</taxon>
    </lineage>
</organism>
<evidence type="ECO:0000313" key="5">
    <source>
        <dbReference type="Proteomes" id="UP000800200"/>
    </source>
</evidence>
<keyword evidence="5" id="KW-1185">Reference proteome</keyword>
<dbReference type="Pfam" id="PF00018">
    <property type="entry name" value="SH3_1"/>
    <property type="match status" value="1"/>
</dbReference>
<feature type="domain" description="SH3" evidence="3">
    <location>
        <begin position="12"/>
        <end position="73"/>
    </location>
</feature>
<sequence>MSEPTNEPRRQPERHRARALYAYARQNPTELDMNVGDEVVVHEMSEQGWAWGQHVGSGEWGWFPSNYIGRIISSNL</sequence>